<evidence type="ECO:0000259" key="2">
    <source>
        <dbReference type="PROSITE" id="PS50206"/>
    </source>
</evidence>
<dbReference type="Pfam" id="PF00581">
    <property type="entry name" value="Rhodanese"/>
    <property type="match status" value="2"/>
</dbReference>
<dbReference type="SUPFAM" id="SSF52821">
    <property type="entry name" value="Rhodanese/Cell cycle control phosphatase"/>
    <property type="match status" value="2"/>
</dbReference>
<dbReference type="InterPro" id="IPR001763">
    <property type="entry name" value="Rhodanese-like_dom"/>
</dbReference>
<protein>
    <submittedName>
        <fullName evidence="3">Sulfurtransferase</fullName>
    </submittedName>
</protein>
<evidence type="ECO:0000256" key="1">
    <source>
        <dbReference type="ARBA" id="ARBA00022737"/>
    </source>
</evidence>
<keyword evidence="3" id="KW-0808">Transferase</keyword>
<dbReference type="CDD" id="cd01449">
    <property type="entry name" value="TST_Repeat_2"/>
    <property type="match status" value="1"/>
</dbReference>
<name>A0A7H1N529_9PROT</name>
<dbReference type="GO" id="GO:0016740">
    <property type="term" value="F:transferase activity"/>
    <property type="evidence" value="ECO:0007669"/>
    <property type="project" value="UniProtKB-KW"/>
</dbReference>
<sequence>MPEPANRPAADAQAASLPDNWIIQPELARQLISGGALVLDTRDPLLALVQPLPGSVPVQWQAFSQADAPSRGLLLDDDDALSQRLQAIGVSADRPVVVIADNSQGWGEDGRIVWMLHTLGHEKAYMVDGGINALLASGSITIPTVAGAGDFVVNRNERWLTTIETVRDRLDTEDGVFVDVREPREFAGAVPYGETRGGHLPGAKHVYYRELLGANGRLLPEAQIRALLTSRGITDDVEVIAYCTGGVRSAWFTAVLHDLGYQVRTYAGSMWEWSAAEADSHPLSTEIAFRPAS</sequence>
<feature type="domain" description="Rhodanese" evidence="2">
    <location>
        <begin position="171"/>
        <end position="278"/>
    </location>
</feature>
<reference evidence="3 4" key="1">
    <citation type="submission" date="2020-05" db="EMBL/GenBank/DDBJ databases">
        <title>Complete closed genome sequence of Defluviicoccus vanus.</title>
        <authorList>
            <person name="Bessarab I."/>
            <person name="Arumugam K."/>
            <person name="Maszenan A.M."/>
            <person name="Seviour R.J."/>
            <person name="Williams R.B."/>
        </authorList>
    </citation>
    <scope>NUCLEOTIDE SEQUENCE [LARGE SCALE GENOMIC DNA]</scope>
    <source>
        <strain evidence="3 4">Ben 114</strain>
    </source>
</reference>
<organism evidence="3 4">
    <name type="scientific">Defluviicoccus vanus</name>
    <dbReference type="NCBI Taxonomy" id="111831"/>
    <lineage>
        <taxon>Bacteria</taxon>
        <taxon>Pseudomonadati</taxon>
        <taxon>Pseudomonadota</taxon>
        <taxon>Alphaproteobacteria</taxon>
        <taxon>Rhodospirillales</taxon>
        <taxon>Rhodospirillaceae</taxon>
        <taxon>Defluviicoccus</taxon>
    </lineage>
</organism>
<dbReference type="InterPro" id="IPR051126">
    <property type="entry name" value="Thiosulfate_sulfurtransferase"/>
</dbReference>
<evidence type="ECO:0000313" key="4">
    <source>
        <dbReference type="Proteomes" id="UP000516369"/>
    </source>
</evidence>
<dbReference type="Gene3D" id="3.40.250.10">
    <property type="entry name" value="Rhodanese-like domain"/>
    <property type="match status" value="2"/>
</dbReference>
<dbReference type="KEGG" id="dvn:HQ394_17720"/>
<accession>A0A7H1N529</accession>
<dbReference type="AlphaFoldDB" id="A0A7H1N529"/>
<proteinExistence type="predicted"/>
<keyword evidence="1" id="KW-0677">Repeat</keyword>
<keyword evidence="4" id="KW-1185">Reference proteome</keyword>
<dbReference type="EMBL" id="CP053923">
    <property type="protein sequence ID" value="QNT70815.1"/>
    <property type="molecule type" value="Genomic_DNA"/>
</dbReference>
<dbReference type="PROSITE" id="PS50206">
    <property type="entry name" value="RHODANESE_3"/>
    <property type="match status" value="2"/>
</dbReference>
<feature type="domain" description="Rhodanese" evidence="2">
    <location>
        <begin position="32"/>
        <end position="143"/>
    </location>
</feature>
<dbReference type="InterPro" id="IPR036873">
    <property type="entry name" value="Rhodanese-like_dom_sf"/>
</dbReference>
<dbReference type="PANTHER" id="PTHR43855">
    <property type="entry name" value="THIOSULFATE SULFURTRANSFERASE"/>
    <property type="match status" value="1"/>
</dbReference>
<dbReference type="Proteomes" id="UP000516369">
    <property type="component" value="Chromosome"/>
</dbReference>
<gene>
    <name evidence="3" type="ORF">HQ394_17720</name>
</gene>
<dbReference type="PANTHER" id="PTHR43855:SF1">
    <property type="entry name" value="THIOSULFATE SULFURTRANSFERASE"/>
    <property type="match status" value="1"/>
</dbReference>
<evidence type="ECO:0000313" key="3">
    <source>
        <dbReference type="EMBL" id="QNT70815.1"/>
    </source>
</evidence>
<dbReference type="SMART" id="SM00450">
    <property type="entry name" value="RHOD"/>
    <property type="match status" value="2"/>
</dbReference>